<sequence>MGSAKKPVPVRRRYSDDFRATAIAGLAANGGNVERTARALSIPAKTLEQWAKGSRNPVSAQLSGQKKLDLAEAMEQFAHNLMGVSLEKVKNLNIKDLGVTLGIVVDKLLVLNAHMKAEQQEQNVKAKEEEFHCDLSKLYPYELDMLHKIISKTTGNTQVIYPPQPGDPDYDPGLPTDGLDGADEDMGMVTEPAPLSPAAI</sequence>
<dbReference type="KEGG" id="lrs:PX52LOC_02043"/>
<feature type="region of interest" description="Disordered" evidence="1">
    <location>
        <begin position="157"/>
        <end position="200"/>
    </location>
</feature>
<reference evidence="3" key="1">
    <citation type="submission" date="2019-08" db="EMBL/GenBank/DDBJ databases">
        <title>Limnoglobus roseus gen. nov., sp. nov., a novel freshwater planctomycete with a giant genome from the family Gemmataceae.</title>
        <authorList>
            <person name="Kulichevskaya I.S."/>
            <person name="Naumoff D.G."/>
            <person name="Miroshnikov K."/>
            <person name="Ivanova A."/>
            <person name="Philippov D.A."/>
            <person name="Hakobyan A."/>
            <person name="Rijpstra I.C."/>
            <person name="Sinninghe Damste J.S."/>
            <person name="Liesack W."/>
            <person name="Dedysh S.N."/>
        </authorList>
    </citation>
    <scope>NUCLEOTIDE SEQUENCE [LARGE SCALE GENOMIC DNA]</scope>
    <source>
        <strain evidence="3">PX52</strain>
    </source>
</reference>
<evidence type="ECO:0000313" key="3">
    <source>
        <dbReference type="Proteomes" id="UP000324974"/>
    </source>
</evidence>
<dbReference type="InterPro" id="IPR002514">
    <property type="entry name" value="Transposase_8"/>
</dbReference>
<evidence type="ECO:0008006" key="4">
    <source>
        <dbReference type="Google" id="ProtNLM"/>
    </source>
</evidence>
<dbReference type="GO" id="GO:0006313">
    <property type="term" value="P:DNA transposition"/>
    <property type="evidence" value="ECO:0007669"/>
    <property type="project" value="InterPro"/>
</dbReference>
<protein>
    <recommendedName>
        <fullName evidence="4">Transposase</fullName>
    </recommendedName>
</protein>
<dbReference type="GO" id="GO:0004803">
    <property type="term" value="F:transposase activity"/>
    <property type="evidence" value="ECO:0007669"/>
    <property type="project" value="InterPro"/>
</dbReference>
<proteinExistence type="predicted"/>
<gene>
    <name evidence="2" type="ORF">PX52LOC_02043</name>
</gene>
<dbReference type="GO" id="GO:0003677">
    <property type="term" value="F:DNA binding"/>
    <property type="evidence" value="ECO:0007669"/>
    <property type="project" value="InterPro"/>
</dbReference>
<accession>A0A5C1ADF6</accession>
<dbReference type="EMBL" id="CP042425">
    <property type="protein sequence ID" value="QEL15134.1"/>
    <property type="molecule type" value="Genomic_DNA"/>
</dbReference>
<keyword evidence="3" id="KW-1185">Reference proteome</keyword>
<dbReference type="OrthoDB" id="9803878at2"/>
<dbReference type="RefSeq" id="WP_149109974.1">
    <property type="nucleotide sequence ID" value="NZ_CP042425.1"/>
</dbReference>
<dbReference type="Pfam" id="PF01527">
    <property type="entry name" value="HTH_Tnp_1"/>
    <property type="match status" value="1"/>
</dbReference>
<organism evidence="2 3">
    <name type="scientific">Limnoglobus roseus</name>
    <dbReference type="NCBI Taxonomy" id="2598579"/>
    <lineage>
        <taxon>Bacteria</taxon>
        <taxon>Pseudomonadati</taxon>
        <taxon>Planctomycetota</taxon>
        <taxon>Planctomycetia</taxon>
        <taxon>Gemmatales</taxon>
        <taxon>Gemmataceae</taxon>
        <taxon>Limnoglobus</taxon>
    </lineage>
</organism>
<dbReference type="Proteomes" id="UP000324974">
    <property type="component" value="Chromosome"/>
</dbReference>
<evidence type="ECO:0000256" key="1">
    <source>
        <dbReference type="SAM" id="MobiDB-lite"/>
    </source>
</evidence>
<name>A0A5C1ADF6_9BACT</name>
<dbReference type="AlphaFoldDB" id="A0A5C1ADF6"/>
<evidence type="ECO:0000313" key="2">
    <source>
        <dbReference type="EMBL" id="QEL15134.1"/>
    </source>
</evidence>